<dbReference type="AlphaFoldDB" id="A0A0J6T9R2"/>
<comment type="caution">
    <text evidence="2">The sequence shown here is derived from an EMBL/GenBank/DDBJ whole genome shotgun (WGS) entry which is preliminary data.</text>
</comment>
<accession>A0A0J6T9R2</accession>
<protein>
    <recommendedName>
        <fullName evidence="4">Sulfur globule protein</fullName>
    </recommendedName>
</protein>
<dbReference type="PATRIC" id="fig|1187852.3.peg.6168"/>
<reference evidence="2 3" key="1">
    <citation type="submission" date="2015-03" db="EMBL/GenBank/DDBJ databases">
        <title>Genome sequencing of Methylobacterium tarhaniae DSM 25844.</title>
        <authorList>
            <person name="Chaudhry V."/>
            <person name="Patil P.B."/>
        </authorList>
    </citation>
    <scope>NUCLEOTIDE SEQUENCE [LARGE SCALE GENOMIC DNA]</scope>
    <source>
        <strain evidence="2 3">DSM 25844</strain>
    </source>
</reference>
<evidence type="ECO:0000313" key="2">
    <source>
        <dbReference type="EMBL" id="KMO42313.1"/>
    </source>
</evidence>
<feature type="signal peptide" evidence="1">
    <location>
        <begin position="1"/>
        <end position="20"/>
    </location>
</feature>
<keyword evidence="1" id="KW-0732">Signal</keyword>
<organism evidence="2 3">
    <name type="scientific">Methylobacterium tarhaniae</name>
    <dbReference type="NCBI Taxonomy" id="1187852"/>
    <lineage>
        <taxon>Bacteria</taxon>
        <taxon>Pseudomonadati</taxon>
        <taxon>Pseudomonadota</taxon>
        <taxon>Alphaproteobacteria</taxon>
        <taxon>Hyphomicrobiales</taxon>
        <taxon>Methylobacteriaceae</taxon>
        <taxon>Methylobacterium</taxon>
    </lineage>
</organism>
<dbReference type="Proteomes" id="UP000036449">
    <property type="component" value="Unassembled WGS sequence"/>
</dbReference>
<feature type="chain" id="PRO_5005282324" description="Sulfur globule protein" evidence="1">
    <location>
        <begin position="21"/>
        <end position="115"/>
    </location>
</feature>
<name>A0A0J6T9R2_9HYPH</name>
<keyword evidence="3" id="KW-1185">Reference proteome</keyword>
<sequence>MTTISTKMMVAAGITLAALAVGTGSAEARGFGRGGFGHGGFGHGGFRHGGFGHHGGFGYRGGFGHGRFGHHGRFYRHGHRYRFGGLGFGGLASGIYGDCRVIFSPALGRYARFCG</sequence>
<evidence type="ECO:0000256" key="1">
    <source>
        <dbReference type="SAM" id="SignalP"/>
    </source>
</evidence>
<evidence type="ECO:0008006" key="4">
    <source>
        <dbReference type="Google" id="ProtNLM"/>
    </source>
</evidence>
<evidence type="ECO:0000313" key="3">
    <source>
        <dbReference type="Proteomes" id="UP000036449"/>
    </source>
</evidence>
<proteinExistence type="predicted"/>
<dbReference type="EMBL" id="LABZ01000070">
    <property type="protein sequence ID" value="KMO42313.1"/>
    <property type="molecule type" value="Genomic_DNA"/>
</dbReference>
<dbReference type="RefSeq" id="WP_048450963.1">
    <property type="nucleotide sequence ID" value="NZ_LABZ01000070.1"/>
</dbReference>
<gene>
    <name evidence="2" type="ORF">VQ03_11300</name>
</gene>